<evidence type="ECO:0000256" key="7">
    <source>
        <dbReference type="ARBA" id="ARBA00023128"/>
    </source>
</evidence>
<reference evidence="12 15" key="3">
    <citation type="submission" date="2019-09" db="EMBL/GenBank/DDBJ databases">
        <title>The hologenome of the rock-dwelling lichen Lasallia pustulata.</title>
        <authorList>
            <person name="Greshake Tzovaras B."/>
            <person name="Segers F."/>
            <person name="Bicker A."/>
            <person name="Dal Grande F."/>
            <person name="Otte J."/>
            <person name="Hankeln T."/>
            <person name="Schmitt I."/>
            <person name="Ebersberger I."/>
        </authorList>
    </citation>
    <scope>NUCLEOTIDE SEQUENCE [LARGE SCALE GENOMIC DNA]</scope>
    <source>
        <strain evidence="12">A1-1</strain>
    </source>
</reference>
<keyword evidence="7 11" id="KW-0496">Mitochondrion</keyword>
<dbReference type="GO" id="GO:0061617">
    <property type="term" value="C:MICOS complex"/>
    <property type="evidence" value="ECO:0007669"/>
    <property type="project" value="UniProtKB-UniRule"/>
</dbReference>
<name>A0A1W5DBQ3_9LECA</name>
<comment type="subunit">
    <text evidence="11">Component of the mitochondrial contact site and cristae organizing system (MICOS) complex.</text>
</comment>
<accession>A0A1W5DBQ3</accession>
<dbReference type="EMBL" id="FWEW01003740">
    <property type="protein sequence ID" value="SLM40603.1"/>
    <property type="molecule type" value="Genomic_DNA"/>
</dbReference>
<proteinExistence type="inferred from homology"/>
<reference evidence="14" key="2">
    <citation type="submission" date="2017-03" db="EMBL/GenBank/DDBJ databases">
        <authorList>
            <person name="Sharma R."/>
            <person name="Thines M."/>
        </authorList>
    </citation>
    <scope>NUCLEOTIDE SEQUENCE [LARGE SCALE GENOMIC DNA]</scope>
</reference>
<evidence type="ECO:0000256" key="1">
    <source>
        <dbReference type="ARBA" id="ARBA00002689"/>
    </source>
</evidence>
<evidence type="ECO:0000256" key="4">
    <source>
        <dbReference type="ARBA" id="ARBA00018170"/>
    </source>
</evidence>
<dbReference type="EMBL" id="VXIT01000009">
    <property type="protein sequence ID" value="KAA6410593.1"/>
    <property type="molecule type" value="Genomic_DNA"/>
</dbReference>
<keyword evidence="8 11" id="KW-0472">Membrane</keyword>
<dbReference type="OrthoDB" id="4037694at2759"/>
<evidence type="ECO:0000313" key="14">
    <source>
        <dbReference type="Proteomes" id="UP000192927"/>
    </source>
</evidence>
<evidence type="ECO:0000256" key="11">
    <source>
        <dbReference type="RuleBase" id="RU363010"/>
    </source>
</evidence>
<evidence type="ECO:0000256" key="10">
    <source>
        <dbReference type="ARBA" id="ARBA00032985"/>
    </source>
</evidence>
<dbReference type="Pfam" id="PF17050">
    <property type="entry name" value="AIM5"/>
    <property type="match status" value="1"/>
</dbReference>
<comment type="similarity">
    <text evidence="3 11">Belongs to the MICOS complex subunit Mic12 family.</text>
</comment>
<dbReference type="GO" id="GO:0042407">
    <property type="term" value="P:cristae formation"/>
    <property type="evidence" value="ECO:0007669"/>
    <property type="project" value="InterPro"/>
</dbReference>
<evidence type="ECO:0000256" key="5">
    <source>
        <dbReference type="ARBA" id="ARBA00022692"/>
    </source>
</evidence>
<evidence type="ECO:0000313" key="15">
    <source>
        <dbReference type="Proteomes" id="UP000324767"/>
    </source>
</evidence>
<comment type="subcellular location">
    <subcellularLocation>
        <location evidence="2">Membrane</location>
    </subcellularLocation>
    <subcellularLocation>
        <location evidence="11">Mitochondrion inner membrane</location>
        <topology evidence="11">Single-pass membrane protein</topology>
    </subcellularLocation>
</comment>
<gene>
    <name evidence="12" type="ORF">FRX48_06015</name>
</gene>
<reference evidence="13" key="1">
    <citation type="submission" date="2017-03" db="EMBL/GenBank/DDBJ databases">
        <authorList>
            <person name="Afonso C.L."/>
            <person name="Miller P.J."/>
            <person name="Scott M.A."/>
            <person name="Spackman E."/>
            <person name="Goraichik I."/>
            <person name="Dimitrov K.M."/>
            <person name="Suarez D.L."/>
            <person name="Swayne D.E."/>
        </authorList>
    </citation>
    <scope>NUCLEOTIDE SEQUENCE [LARGE SCALE GENOMIC DNA]</scope>
</reference>
<organism evidence="13 14">
    <name type="scientific">Lasallia pustulata</name>
    <dbReference type="NCBI Taxonomy" id="136370"/>
    <lineage>
        <taxon>Eukaryota</taxon>
        <taxon>Fungi</taxon>
        <taxon>Dikarya</taxon>
        <taxon>Ascomycota</taxon>
        <taxon>Pezizomycotina</taxon>
        <taxon>Lecanoromycetes</taxon>
        <taxon>OSLEUM clade</taxon>
        <taxon>Umbilicariomycetidae</taxon>
        <taxon>Umbilicariales</taxon>
        <taxon>Umbilicariaceae</taxon>
        <taxon>Lasallia</taxon>
    </lineage>
</organism>
<dbReference type="AlphaFoldDB" id="A0A1W5DBQ3"/>
<protein>
    <recommendedName>
        <fullName evidence="4 11">MICOS complex subunit MIC12</fullName>
    </recommendedName>
    <alternativeName>
        <fullName evidence="10 11">Altered inheritance of mitochondria protein 5, mitochondrial</fullName>
    </alternativeName>
    <alternativeName>
        <fullName evidence="9 11">Found in mitochondrial proteome protein 51</fullName>
    </alternativeName>
</protein>
<feature type="transmembrane region" description="Helical" evidence="11">
    <location>
        <begin position="6"/>
        <end position="24"/>
    </location>
</feature>
<dbReference type="InterPro" id="IPR031463">
    <property type="entry name" value="Mic12"/>
</dbReference>
<dbReference type="Proteomes" id="UP000192927">
    <property type="component" value="Unassembled WGS sequence"/>
</dbReference>
<keyword evidence="14" id="KW-1185">Reference proteome</keyword>
<evidence type="ECO:0000256" key="3">
    <source>
        <dbReference type="ARBA" id="ARBA00009188"/>
    </source>
</evidence>
<dbReference type="GO" id="GO:0044284">
    <property type="term" value="C:mitochondrial crista junction"/>
    <property type="evidence" value="ECO:0007669"/>
    <property type="project" value="InterPro"/>
</dbReference>
<evidence type="ECO:0000313" key="13">
    <source>
        <dbReference type="EMBL" id="SLM40603.1"/>
    </source>
</evidence>
<evidence type="ECO:0000313" key="12">
    <source>
        <dbReference type="EMBL" id="KAA6410593.1"/>
    </source>
</evidence>
<evidence type="ECO:0000256" key="2">
    <source>
        <dbReference type="ARBA" id="ARBA00004370"/>
    </source>
</evidence>
<keyword evidence="5 11" id="KW-0812">Transmembrane</keyword>
<dbReference type="Proteomes" id="UP000324767">
    <property type="component" value="Unassembled WGS sequence"/>
</dbReference>
<evidence type="ECO:0000256" key="9">
    <source>
        <dbReference type="ARBA" id="ARBA00032159"/>
    </source>
</evidence>
<evidence type="ECO:0000256" key="6">
    <source>
        <dbReference type="ARBA" id="ARBA00022989"/>
    </source>
</evidence>
<keyword evidence="6 11" id="KW-1133">Transmembrane helix</keyword>
<evidence type="ECO:0000256" key="8">
    <source>
        <dbReference type="ARBA" id="ARBA00023136"/>
    </source>
</evidence>
<keyword evidence="11" id="KW-0999">Mitochondrion inner membrane</keyword>
<comment type="function">
    <text evidence="1 11">Component of the MICOS complex, a large protein complex of the mitochondrial inner membrane that plays crucial roles in the maintenance of crista junctions, inner membrane architecture, and formation of contact sites to the outer membrane.</text>
</comment>
<sequence>MGFPAGFLSGLTLTSSLLYLSLFAHQRSRQQQARLLRHQSFLLNSLVDPELVPSEAERPRYVADRPNWAEMWKDRWNSEIEGAVRWVQDAKWGQVRRGVEERVKGVVEGERRM</sequence>